<dbReference type="AlphaFoldDB" id="A0A317CC84"/>
<feature type="region of interest" description="Disordered" evidence="1">
    <location>
        <begin position="21"/>
        <end position="53"/>
    </location>
</feature>
<protein>
    <submittedName>
        <fullName evidence="2">DUF2058 domain-containing protein</fullName>
    </submittedName>
</protein>
<dbReference type="Proteomes" id="UP000245506">
    <property type="component" value="Unassembled WGS sequence"/>
</dbReference>
<evidence type="ECO:0000313" key="3">
    <source>
        <dbReference type="Proteomes" id="UP000245506"/>
    </source>
</evidence>
<dbReference type="Pfam" id="PF09831">
    <property type="entry name" value="DUF2058"/>
    <property type="match status" value="1"/>
</dbReference>
<reference evidence="2 3" key="1">
    <citation type="submission" date="2018-05" db="EMBL/GenBank/DDBJ databases">
        <title>Leucothrix arctica sp. nov., isolated from Arctic seawater.</title>
        <authorList>
            <person name="Choi A."/>
            <person name="Baek K."/>
        </authorList>
    </citation>
    <scope>NUCLEOTIDE SEQUENCE [LARGE SCALE GENOMIC DNA]</scope>
    <source>
        <strain evidence="2 3">IMCC9719</strain>
    </source>
</reference>
<dbReference type="RefSeq" id="WP_109823140.1">
    <property type="nucleotide sequence ID" value="NZ_QGKL01000029.1"/>
</dbReference>
<evidence type="ECO:0000256" key="1">
    <source>
        <dbReference type="SAM" id="MobiDB-lite"/>
    </source>
</evidence>
<dbReference type="OrthoDB" id="5294470at2"/>
<sequence>MAGSLQDQLLGAGLIKDQKAKNIKTNKRKAEKKSRKTNTELENEAAKLGEEAREAQRLKSQALNEETRKAKELKEITAQIRQIIEMNSVFKGKGDDLVIYNFTDFNKVKAIYVTSKNHDLVSRGRLAIARLKDVYHLIPAEAAVKIQERDEGSIVLLNDAKENTDTTVEDDPYAEFQIPDDLMW</sequence>
<feature type="compositionally biased region" description="Basic residues" evidence="1">
    <location>
        <begin position="21"/>
        <end position="36"/>
    </location>
</feature>
<evidence type="ECO:0000313" key="2">
    <source>
        <dbReference type="EMBL" id="PWQ96168.1"/>
    </source>
</evidence>
<comment type="caution">
    <text evidence="2">The sequence shown here is derived from an EMBL/GenBank/DDBJ whole genome shotgun (WGS) entry which is preliminary data.</text>
</comment>
<feature type="compositionally biased region" description="Basic and acidic residues" evidence="1">
    <location>
        <begin position="44"/>
        <end position="53"/>
    </location>
</feature>
<gene>
    <name evidence="2" type="ORF">DKT75_09225</name>
</gene>
<accession>A0A317CC84</accession>
<keyword evidence="3" id="KW-1185">Reference proteome</keyword>
<name>A0A317CC84_9GAMM</name>
<dbReference type="InterPro" id="IPR018636">
    <property type="entry name" value="DUF2058"/>
</dbReference>
<dbReference type="EMBL" id="QGKL01000029">
    <property type="protein sequence ID" value="PWQ96168.1"/>
    <property type="molecule type" value="Genomic_DNA"/>
</dbReference>
<organism evidence="2 3">
    <name type="scientific">Leucothrix arctica</name>
    <dbReference type="NCBI Taxonomy" id="1481894"/>
    <lineage>
        <taxon>Bacteria</taxon>
        <taxon>Pseudomonadati</taxon>
        <taxon>Pseudomonadota</taxon>
        <taxon>Gammaproteobacteria</taxon>
        <taxon>Thiotrichales</taxon>
        <taxon>Thiotrichaceae</taxon>
        <taxon>Leucothrix</taxon>
    </lineage>
</organism>
<proteinExistence type="predicted"/>